<dbReference type="RefSeq" id="WP_161409819.1">
    <property type="nucleotide sequence ID" value="NZ_WTUZ01000022.1"/>
</dbReference>
<dbReference type="Proteomes" id="UP000481087">
    <property type="component" value="Unassembled WGS sequence"/>
</dbReference>
<evidence type="ECO:0000313" key="1">
    <source>
        <dbReference type="EMBL" id="MZQ85589.1"/>
    </source>
</evidence>
<protein>
    <submittedName>
        <fullName evidence="1">Uncharacterized protein</fullName>
    </submittedName>
</protein>
<organism evidence="1 2">
    <name type="scientific">Paenibacillus silvestris</name>
    <dbReference type="NCBI Taxonomy" id="2606219"/>
    <lineage>
        <taxon>Bacteria</taxon>
        <taxon>Bacillati</taxon>
        <taxon>Bacillota</taxon>
        <taxon>Bacilli</taxon>
        <taxon>Bacillales</taxon>
        <taxon>Paenibacillaceae</taxon>
        <taxon>Paenibacillus</taxon>
    </lineage>
</organism>
<dbReference type="EMBL" id="WTUZ01000022">
    <property type="protein sequence ID" value="MZQ85589.1"/>
    <property type="molecule type" value="Genomic_DNA"/>
</dbReference>
<accession>A0A6L8V8B8</accession>
<comment type="caution">
    <text evidence="1">The sequence shown here is derived from an EMBL/GenBank/DDBJ whole genome shotgun (WGS) entry which is preliminary data.</text>
</comment>
<name>A0A6L8V8B8_9BACL</name>
<dbReference type="AlphaFoldDB" id="A0A6L8V8B8"/>
<sequence length="150" mass="17509">MPIVKLPQPYALRLEMLRAKGYSKPEIAEIVERNNEAELEGLVDTVVNWEGFMTYSTEHKETLLSAINDGYQFSFITFGGIQNLLRIKFNKLEGEDYDIVESTFQNVMLSAEQFQLFRFLVPNHWKMSVFPYNSENGEERARVHVNIRLQ</sequence>
<gene>
    <name evidence="1" type="ORF">GQF01_26055</name>
</gene>
<reference evidence="1 2" key="1">
    <citation type="submission" date="2019-12" db="EMBL/GenBank/DDBJ databases">
        <title>Paenibacillus sp. nov. sp. isolated from soil.</title>
        <authorList>
            <person name="Kim J."/>
            <person name="Jeong S.E."/>
            <person name="Jung H.S."/>
            <person name="Jeon C.O."/>
        </authorList>
    </citation>
    <scope>NUCLEOTIDE SEQUENCE [LARGE SCALE GENOMIC DNA]</scope>
    <source>
        <strain evidence="1 2">5J-6</strain>
    </source>
</reference>
<evidence type="ECO:0000313" key="2">
    <source>
        <dbReference type="Proteomes" id="UP000481087"/>
    </source>
</evidence>
<proteinExistence type="predicted"/>
<keyword evidence="2" id="KW-1185">Reference proteome</keyword>